<dbReference type="EMBL" id="FXAR01000003">
    <property type="protein sequence ID" value="SMG21763.1"/>
    <property type="molecule type" value="Genomic_DNA"/>
</dbReference>
<dbReference type="RefSeq" id="WP_085549321.1">
    <property type="nucleotide sequence ID" value="NZ_FXAR01000003.1"/>
</dbReference>
<keyword evidence="1" id="KW-0175">Coiled coil</keyword>
<dbReference type="AlphaFoldDB" id="A0A1X7J3A6"/>
<evidence type="ECO:0000256" key="1">
    <source>
        <dbReference type="SAM" id="Coils"/>
    </source>
</evidence>
<evidence type="ECO:0000313" key="3">
    <source>
        <dbReference type="EMBL" id="SMG21763.1"/>
    </source>
</evidence>
<dbReference type="Proteomes" id="UP000193309">
    <property type="component" value="Unassembled WGS sequence"/>
</dbReference>
<evidence type="ECO:0000256" key="2">
    <source>
        <dbReference type="SAM" id="MobiDB-lite"/>
    </source>
</evidence>
<feature type="region of interest" description="Disordered" evidence="2">
    <location>
        <begin position="899"/>
        <end position="923"/>
    </location>
</feature>
<organism evidence="3 4">
    <name type="scientific">Corynebacterium pollutisoli</name>
    <dbReference type="NCBI Taxonomy" id="1610489"/>
    <lineage>
        <taxon>Bacteria</taxon>
        <taxon>Bacillati</taxon>
        <taxon>Actinomycetota</taxon>
        <taxon>Actinomycetes</taxon>
        <taxon>Mycobacteriales</taxon>
        <taxon>Corynebacteriaceae</taxon>
        <taxon>Corynebacterium</taxon>
    </lineage>
</organism>
<keyword evidence="4" id="KW-1185">Reference proteome</keyword>
<sequence>MNQQLDHDSALTVFVGRGCLSHGIRQTLEDFTATGLTRDLAWVDTDTFSSSSSEITYLCLGEDGTPQITREPFNALVARLNVSGLHLGVINVVGVSDGTISSDELQELLEAIDSVLTGPRIERTNLIISAVEAPLEGDLPTLRGYTNLFLAPEDSPGPESATVPFHFDALDNRFTLHCVAGIASLFGLWEGSRSAPVARLEPGSGGSFRLVRAYYRRIDGQEVQARLKARIFDTTRNPLPRLNRPGQSPQYTEDPVAFAQNAAEDLLTEFNRRLEGHRSEVLADKTRYTTSSSAAGEFLRAWGRGMVSTPARFFRELSGETRSFVDDTVQSTLYGEGSRTHVGGYRETTDGELMEQTKRAPRPETLRLEATRELGWMWTAYANTAMSLLDASPRHITDSSEASYPGVVREHAEGEVRVARSSADVIPGPDASFGRDLPVEVKSTVGGGDIAPYDLLGVADYERRLSDQRHGGQREVGRVIGDFKQWQEENSESFAYFVGRGLVERKTRLEKQRDALDRQIAELENHHAEVEETGAAAGAARWFGWVFMSSLVVFTGLWGWANLRTTLLDEPLWGWAANLNAASASAKGWMFGVWAGLWILCWVLQVVFETRDEIRFRHRRRDVVGELEAARADLREVDRALLRLGVGYRQFLSTSRMIGALLAEPFGRIRHLRVDSTIPVNTMPDSVVFAEATPGSGAVDALADRFRRDLYREGWLDDYVMGGLKEALTLSDAHHRIAVNEVFSTSGSGTEGALARLATTVTGESFRARDRAKEKWRAITEELRDNSRHNDADILSPLQIYRAGKRETASPRLQLDEVRTVGAFNGEIATEKGRVDGVLDLDPRYCTYHRNSNTFDAIGVSEVLVQVGGPAFQGDVAFRRPERPALSADILRAMPVSEDFQSPERPAMLTQQTRPELPGTGEF</sequence>
<protein>
    <submittedName>
        <fullName evidence="3">Uncharacterized protein</fullName>
    </submittedName>
</protein>
<accession>A0A1X7J3A6</accession>
<feature type="coiled-coil region" evidence="1">
    <location>
        <begin position="506"/>
        <end position="533"/>
    </location>
</feature>
<gene>
    <name evidence="3" type="ORF">SAMN06295981_1196</name>
</gene>
<dbReference type="STRING" id="1610489.SAMN06295981_1196"/>
<evidence type="ECO:0000313" key="4">
    <source>
        <dbReference type="Proteomes" id="UP000193309"/>
    </source>
</evidence>
<name>A0A1X7J3A6_9CORY</name>
<reference evidence="4" key="1">
    <citation type="submission" date="2017-04" db="EMBL/GenBank/DDBJ databases">
        <authorList>
            <person name="Varghese N."/>
            <person name="Submissions S."/>
        </authorList>
    </citation>
    <scope>NUCLEOTIDE SEQUENCE [LARGE SCALE GENOMIC DNA]</scope>
    <source>
        <strain evidence="4">VDS</strain>
    </source>
</reference>
<proteinExistence type="predicted"/>
<dbReference type="OrthoDB" id="4427856at2"/>